<keyword evidence="7" id="KW-0677">Repeat</keyword>
<keyword evidence="3" id="KW-1003">Cell membrane</keyword>
<dbReference type="InterPro" id="IPR001611">
    <property type="entry name" value="Leu-rich_rpt"/>
</dbReference>
<dbReference type="PRINTS" id="PR00019">
    <property type="entry name" value="LEURICHRPT"/>
</dbReference>
<dbReference type="InterPro" id="IPR046956">
    <property type="entry name" value="RLP23-like"/>
</dbReference>
<evidence type="ECO:0000313" key="14">
    <source>
        <dbReference type="EMBL" id="EXB38815.1"/>
    </source>
</evidence>
<dbReference type="InterPro" id="IPR032675">
    <property type="entry name" value="LRR_dom_sf"/>
</dbReference>
<evidence type="ECO:0000256" key="2">
    <source>
        <dbReference type="ARBA" id="ARBA00009592"/>
    </source>
</evidence>
<evidence type="ECO:0000256" key="7">
    <source>
        <dbReference type="ARBA" id="ARBA00022737"/>
    </source>
</evidence>
<dbReference type="InterPro" id="IPR003591">
    <property type="entry name" value="Leu-rich_rpt_typical-subtyp"/>
</dbReference>
<comment type="similarity">
    <text evidence="2">Belongs to the RLP family.</text>
</comment>
<dbReference type="Pfam" id="PF08263">
    <property type="entry name" value="LRRNT_2"/>
    <property type="match status" value="1"/>
</dbReference>
<proteinExistence type="inferred from homology"/>
<dbReference type="GO" id="GO:0005886">
    <property type="term" value="C:plasma membrane"/>
    <property type="evidence" value="ECO:0007669"/>
    <property type="project" value="UniProtKB-SubCell"/>
</dbReference>
<dbReference type="FunFam" id="3.80.10.10:FF:000111">
    <property type="entry name" value="LRR receptor-like serine/threonine-protein kinase ERECTA"/>
    <property type="match status" value="1"/>
</dbReference>
<evidence type="ECO:0000256" key="4">
    <source>
        <dbReference type="ARBA" id="ARBA00022614"/>
    </source>
</evidence>
<keyword evidence="9" id="KW-0472">Membrane</keyword>
<sequence>MSWSLPRIAFFMTLLFYGSGAGEQQIRCIEVERQALLKIKQDLHEIKEGFLSSWGNEEEKRDCCEWYGVQCSNNSDHVIALDLSPSSHVERYAVLFTEDNDFRFLQGNISPSLRELKHLTYLDLSVINFTGHGIPSFISTFSKLRYLNLSYTFVSGEIPPKLANLSNLEVLDLGYNSRLRTRNVEWVFRLSSLRHLDLSYTNMSQATNWMQVVNKLPYLTNLQLRRCKLPNVTSSSLSRVNSSTSLSVLDLSWNKLSVSVFPWLFSFGRGLVHLDLLDNVLEGPIPKALLNMSTLEYLDLGSNELEGSIPEALGNLTALTYLHLGSNHFEGEFPKSLWGLCKLRELYAGQNNLSNLNLPENIQSLPRCTHHSLEALDFSYNRIMGSFPNLSLFSSLKSLWLSSNQLNGTVPEAIGQLSQLEYLDISGNSLKGAISEAHFSKSSKLSHLSLSGNSMILNISSDWNPPFQLDSISLGSCKVGPRFPKWLQTQKNYSKLNISYAGISDSIPDWFWDLSSEVYSIDLSHNQIHGTTPNSSIEFIGYPEIDLSSNKLEGSIPVFIFKAGAIDLSRNSFSKLDSIFQVSKDSLLTFLDISYNKLSGDLPDCWSNFKELSILVLANNKFSGKIPASIGSLTGIATLNLGNNYFTQELPSLKSCKYLEAINVAENRLFGPIPTWIGESLSSLVIISLRSNNFSGSIPSHLCHLSNLQLLDLSSNDLSGSLPKCLNNLSALKREGYSGFTTISHDYTYGSNGSTVYKGYDYQLQLVWKGTLSTFGNTLALVKSIDLSNNMLNGEIPTEITELIELVFLNLSRNHLSGQIPPEIGDLNLLDALDLSNNQLSGGIPSSLSQVPRLNTLDLSNNNLSGKIPISTQLQSFEVRRTNCSYSS</sequence>
<gene>
    <name evidence="14" type="ORF">L484_027248</name>
</gene>
<evidence type="ECO:0000256" key="3">
    <source>
        <dbReference type="ARBA" id="ARBA00022475"/>
    </source>
</evidence>
<dbReference type="PANTHER" id="PTHR48063:SF101">
    <property type="entry name" value="LRR RECEPTOR-LIKE SERINE_THREONINE-PROTEIN KINASE FLS2"/>
    <property type="match status" value="1"/>
</dbReference>
<name>W9QJM1_9ROSA</name>
<dbReference type="PROSITE" id="PS51450">
    <property type="entry name" value="LRR"/>
    <property type="match status" value="1"/>
</dbReference>
<dbReference type="SUPFAM" id="SSF52058">
    <property type="entry name" value="L domain-like"/>
    <property type="match status" value="1"/>
</dbReference>
<accession>W9QJM1</accession>
<keyword evidence="4" id="KW-0433">Leucine-rich repeat</keyword>
<evidence type="ECO:0000256" key="1">
    <source>
        <dbReference type="ARBA" id="ARBA00004251"/>
    </source>
</evidence>
<dbReference type="SUPFAM" id="SSF52047">
    <property type="entry name" value="RNI-like"/>
    <property type="match status" value="2"/>
</dbReference>
<dbReference type="Proteomes" id="UP000030645">
    <property type="component" value="Unassembled WGS sequence"/>
</dbReference>
<keyword evidence="5" id="KW-0812">Transmembrane</keyword>
<keyword evidence="14" id="KW-0808">Transferase</keyword>
<dbReference type="SMART" id="SM00369">
    <property type="entry name" value="LRR_TYP"/>
    <property type="match status" value="5"/>
</dbReference>
<dbReference type="Gene3D" id="3.80.10.10">
    <property type="entry name" value="Ribonuclease Inhibitor"/>
    <property type="match status" value="3"/>
</dbReference>
<reference evidence="15" key="1">
    <citation type="submission" date="2013-01" db="EMBL/GenBank/DDBJ databases">
        <title>Draft Genome Sequence of a Mulberry Tree, Morus notabilis C.K. Schneid.</title>
        <authorList>
            <person name="He N."/>
            <person name="Zhao S."/>
        </authorList>
    </citation>
    <scope>NUCLEOTIDE SEQUENCE</scope>
</reference>
<evidence type="ECO:0000256" key="12">
    <source>
        <dbReference type="SAM" id="SignalP"/>
    </source>
</evidence>
<evidence type="ECO:0000256" key="9">
    <source>
        <dbReference type="ARBA" id="ARBA00023136"/>
    </source>
</evidence>
<protein>
    <submittedName>
        <fullName evidence="14">LRR receptor-like serine/threonine-protein kinase GSO1</fullName>
    </submittedName>
</protein>
<dbReference type="InterPro" id="IPR013210">
    <property type="entry name" value="LRR_N_plant-typ"/>
</dbReference>
<organism evidence="14 15">
    <name type="scientific">Morus notabilis</name>
    <dbReference type="NCBI Taxonomy" id="981085"/>
    <lineage>
        <taxon>Eukaryota</taxon>
        <taxon>Viridiplantae</taxon>
        <taxon>Streptophyta</taxon>
        <taxon>Embryophyta</taxon>
        <taxon>Tracheophyta</taxon>
        <taxon>Spermatophyta</taxon>
        <taxon>Magnoliopsida</taxon>
        <taxon>eudicotyledons</taxon>
        <taxon>Gunneridae</taxon>
        <taxon>Pentapetalae</taxon>
        <taxon>rosids</taxon>
        <taxon>fabids</taxon>
        <taxon>Rosales</taxon>
        <taxon>Moraceae</taxon>
        <taxon>Moreae</taxon>
        <taxon>Morus</taxon>
    </lineage>
</organism>
<keyword evidence="14" id="KW-0418">Kinase</keyword>
<evidence type="ECO:0000256" key="6">
    <source>
        <dbReference type="ARBA" id="ARBA00022729"/>
    </source>
</evidence>
<dbReference type="eggNOG" id="KOG0619">
    <property type="taxonomic scope" value="Eukaryota"/>
</dbReference>
<evidence type="ECO:0000313" key="15">
    <source>
        <dbReference type="Proteomes" id="UP000030645"/>
    </source>
</evidence>
<dbReference type="EMBL" id="KE343704">
    <property type="protein sequence ID" value="EXB38815.1"/>
    <property type="molecule type" value="Genomic_DNA"/>
</dbReference>
<dbReference type="STRING" id="981085.W9QJM1"/>
<dbReference type="PANTHER" id="PTHR48063">
    <property type="entry name" value="LRR RECEPTOR-LIKE KINASE"/>
    <property type="match status" value="1"/>
</dbReference>
<evidence type="ECO:0000256" key="5">
    <source>
        <dbReference type="ARBA" id="ARBA00022692"/>
    </source>
</evidence>
<keyword evidence="11" id="KW-0325">Glycoprotein</keyword>
<keyword evidence="8" id="KW-1133">Transmembrane helix</keyword>
<comment type="subcellular location">
    <subcellularLocation>
        <location evidence="1">Cell membrane</location>
        <topology evidence="1">Single-pass type I membrane protein</topology>
    </subcellularLocation>
</comment>
<evidence type="ECO:0000256" key="11">
    <source>
        <dbReference type="ARBA" id="ARBA00023180"/>
    </source>
</evidence>
<dbReference type="SMART" id="SM00365">
    <property type="entry name" value="LRR_SD22"/>
    <property type="match status" value="8"/>
</dbReference>
<evidence type="ECO:0000256" key="10">
    <source>
        <dbReference type="ARBA" id="ARBA00023170"/>
    </source>
</evidence>
<dbReference type="Pfam" id="PF13855">
    <property type="entry name" value="LRR_8"/>
    <property type="match status" value="3"/>
</dbReference>
<dbReference type="GO" id="GO:0016301">
    <property type="term" value="F:kinase activity"/>
    <property type="evidence" value="ECO:0007669"/>
    <property type="project" value="UniProtKB-KW"/>
</dbReference>
<dbReference type="Pfam" id="PF00560">
    <property type="entry name" value="LRR_1"/>
    <property type="match status" value="8"/>
</dbReference>
<keyword evidence="15" id="KW-1185">Reference proteome</keyword>
<keyword evidence="6 12" id="KW-0732">Signal</keyword>
<dbReference type="FunFam" id="3.80.10.10:FF:000383">
    <property type="entry name" value="Leucine-rich repeat receptor protein kinase EMS1"/>
    <property type="match status" value="2"/>
</dbReference>
<dbReference type="AlphaFoldDB" id="W9QJM1"/>
<evidence type="ECO:0000259" key="13">
    <source>
        <dbReference type="Pfam" id="PF08263"/>
    </source>
</evidence>
<keyword evidence="10 14" id="KW-0675">Receptor</keyword>
<evidence type="ECO:0000256" key="8">
    <source>
        <dbReference type="ARBA" id="ARBA00022989"/>
    </source>
</evidence>
<feature type="domain" description="Leucine-rich repeat-containing N-terminal plant-type" evidence="13">
    <location>
        <begin position="32"/>
        <end position="72"/>
    </location>
</feature>
<feature type="signal peptide" evidence="12">
    <location>
        <begin position="1"/>
        <end position="21"/>
    </location>
</feature>
<dbReference type="FunFam" id="3.80.10.10:FF:001347">
    <property type="entry name" value="LRR receptor-like serine/threonine-protein kinase GSO2"/>
    <property type="match status" value="1"/>
</dbReference>
<feature type="chain" id="PRO_5004927869" evidence="12">
    <location>
        <begin position="22"/>
        <end position="888"/>
    </location>
</feature>